<keyword evidence="3 6" id="KW-0812">Transmembrane</keyword>
<keyword evidence="5 6" id="KW-0472">Membrane</keyword>
<evidence type="ECO:0000256" key="2">
    <source>
        <dbReference type="ARBA" id="ARBA00022448"/>
    </source>
</evidence>
<dbReference type="SUPFAM" id="SSF103473">
    <property type="entry name" value="MFS general substrate transporter"/>
    <property type="match status" value="1"/>
</dbReference>
<feature type="transmembrane region" description="Helical" evidence="6">
    <location>
        <begin position="50"/>
        <end position="72"/>
    </location>
</feature>
<dbReference type="PANTHER" id="PTHR42718:SF9">
    <property type="entry name" value="MAJOR FACILITATOR SUPERFAMILY MULTIDRUG TRANSPORTER MFSC"/>
    <property type="match status" value="1"/>
</dbReference>
<evidence type="ECO:0000256" key="1">
    <source>
        <dbReference type="ARBA" id="ARBA00004651"/>
    </source>
</evidence>
<dbReference type="EMBL" id="RCZG01000005">
    <property type="protein sequence ID" value="TPG33783.1"/>
    <property type="molecule type" value="Genomic_DNA"/>
</dbReference>
<dbReference type="RefSeq" id="WP_140692808.1">
    <property type="nucleotide sequence ID" value="NZ_RCZG01000005.1"/>
</dbReference>
<reference evidence="8 9" key="1">
    <citation type="journal article" date="2019" name="Environ. Microbiol.">
        <title>Species interactions and distinct microbial communities in high Arctic permafrost affected cryosols are associated with the CH4 and CO2 gas fluxes.</title>
        <authorList>
            <person name="Altshuler I."/>
            <person name="Hamel J."/>
            <person name="Turney S."/>
            <person name="Magnuson E."/>
            <person name="Levesque R."/>
            <person name="Greer C."/>
            <person name="Whyte L.G."/>
        </authorList>
    </citation>
    <scope>NUCLEOTIDE SEQUENCE [LARGE SCALE GENOMIC DNA]</scope>
    <source>
        <strain evidence="8 9">S5.20</strain>
    </source>
</reference>
<dbReference type="PANTHER" id="PTHR42718">
    <property type="entry name" value="MAJOR FACILITATOR SUPERFAMILY MULTIDRUG TRANSPORTER MFSC"/>
    <property type="match status" value="1"/>
</dbReference>
<feature type="transmembrane region" description="Helical" evidence="6">
    <location>
        <begin position="298"/>
        <end position="317"/>
    </location>
</feature>
<dbReference type="AlphaFoldDB" id="A0A502E845"/>
<feature type="transmembrane region" description="Helical" evidence="6">
    <location>
        <begin position="474"/>
        <end position="495"/>
    </location>
</feature>
<name>A0A502E845_9MYCO</name>
<dbReference type="GO" id="GO:0022857">
    <property type="term" value="F:transmembrane transporter activity"/>
    <property type="evidence" value="ECO:0007669"/>
    <property type="project" value="InterPro"/>
</dbReference>
<feature type="transmembrane region" description="Helical" evidence="6">
    <location>
        <begin position="355"/>
        <end position="372"/>
    </location>
</feature>
<feature type="transmembrane region" description="Helical" evidence="6">
    <location>
        <begin position="106"/>
        <end position="127"/>
    </location>
</feature>
<dbReference type="InterPro" id="IPR011701">
    <property type="entry name" value="MFS"/>
</dbReference>
<evidence type="ECO:0000259" key="7">
    <source>
        <dbReference type="PROSITE" id="PS50850"/>
    </source>
</evidence>
<keyword evidence="2" id="KW-0813">Transport</keyword>
<gene>
    <name evidence="8" type="ORF">EAH80_16285</name>
</gene>
<comment type="caution">
    <text evidence="8">The sequence shown here is derived from an EMBL/GenBank/DDBJ whole genome shotgun (WGS) entry which is preliminary data.</text>
</comment>
<evidence type="ECO:0000256" key="6">
    <source>
        <dbReference type="SAM" id="Phobius"/>
    </source>
</evidence>
<dbReference type="Pfam" id="PF07690">
    <property type="entry name" value="MFS_1"/>
    <property type="match status" value="1"/>
</dbReference>
<evidence type="ECO:0000313" key="9">
    <source>
        <dbReference type="Proteomes" id="UP000320095"/>
    </source>
</evidence>
<keyword evidence="9" id="KW-1185">Reference proteome</keyword>
<feature type="transmembrane region" description="Helical" evidence="6">
    <location>
        <begin position="167"/>
        <end position="189"/>
    </location>
</feature>
<evidence type="ECO:0000256" key="5">
    <source>
        <dbReference type="ARBA" id="ARBA00023136"/>
    </source>
</evidence>
<feature type="domain" description="Major facilitator superfamily (MFS) profile" evidence="7">
    <location>
        <begin position="15"/>
        <end position="499"/>
    </location>
</feature>
<proteinExistence type="predicted"/>
<dbReference type="OrthoDB" id="4676322at2"/>
<dbReference type="GO" id="GO:0005886">
    <property type="term" value="C:plasma membrane"/>
    <property type="evidence" value="ECO:0007669"/>
    <property type="project" value="UniProtKB-SubCell"/>
</dbReference>
<comment type="subcellular location">
    <subcellularLocation>
        <location evidence="1">Cell membrane</location>
        <topology evidence="1">Multi-pass membrane protein</topology>
    </subcellularLocation>
</comment>
<dbReference type="InterPro" id="IPR036259">
    <property type="entry name" value="MFS_trans_sf"/>
</dbReference>
<feature type="transmembrane region" description="Helical" evidence="6">
    <location>
        <begin position="81"/>
        <end position="100"/>
    </location>
</feature>
<feature type="transmembrane region" description="Helical" evidence="6">
    <location>
        <begin position="227"/>
        <end position="246"/>
    </location>
</feature>
<evidence type="ECO:0000256" key="4">
    <source>
        <dbReference type="ARBA" id="ARBA00022989"/>
    </source>
</evidence>
<organism evidence="8 9">
    <name type="scientific">Mycolicibacterium hodleri</name>
    <dbReference type="NCBI Taxonomy" id="49897"/>
    <lineage>
        <taxon>Bacteria</taxon>
        <taxon>Bacillati</taxon>
        <taxon>Actinomycetota</taxon>
        <taxon>Actinomycetes</taxon>
        <taxon>Mycobacteriales</taxon>
        <taxon>Mycobacteriaceae</taxon>
        <taxon>Mycolicibacterium</taxon>
    </lineage>
</organism>
<accession>A0A502E845</accession>
<dbReference type="Gene3D" id="1.20.1250.20">
    <property type="entry name" value="MFS general substrate transporter like domains"/>
    <property type="match status" value="1"/>
</dbReference>
<feature type="transmembrane region" description="Helical" evidence="6">
    <location>
        <begin position="403"/>
        <end position="420"/>
    </location>
</feature>
<feature type="transmembrane region" description="Helical" evidence="6">
    <location>
        <begin position="139"/>
        <end position="161"/>
    </location>
</feature>
<evidence type="ECO:0000256" key="3">
    <source>
        <dbReference type="ARBA" id="ARBA00022692"/>
    </source>
</evidence>
<dbReference type="InterPro" id="IPR020846">
    <property type="entry name" value="MFS_dom"/>
</dbReference>
<dbReference type="Proteomes" id="UP000320095">
    <property type="component" value="Unassembled WGS sequence"/>
</dbReference>
<sequence>MRQQAQVTGLAAIMTTVAMSLGSAVAVGDLRILAANISLVRNGLQFSPGTTIFVSSLATLTLAASVLGAGVLGDKYGMKRMFVAGACSAVVFGLIGAAAPNVAVLMIARACIGVAFAFLTGLSLAIMNAVFPSERRAAAIAWYLAAVYAFGVVPATVGSLLAEHIGWRSGFLVTPVLAILVLVITLRYVPETRRSHRRTDIPGLLLVATALIGVTYGISVLQNGMNLAAVVPILTGVLAAAAFIWWELRCDDPALDLRIFRSPRFNAVVTAGAANNLVQGGSMIMVTFYLILIRDQSTWAFALLLIPATLLSALAALGAGRAAARFGNCAVVVAGLSVLAVSLLVRLSFRIDTPILVVGAVIALTTVGGAIVQTPQATVMMSSAPTNLGGVVSAVKASVGGTFYGLGSALFSMFGILFFIRDAEPKLAGTGISARQAGDILGATGDATGGATLDPERTAWVISEATSSMLNSAYALNLIMTVIPLAAISVVLLLFRRDRDAPPLSGRP</sequence>
<feature type="transmembrane region" description="Helical" evidence="6">
    <location>
        <begin position="267"/>
        <end position="292"/>
    </location>
</feature>
<protein>
    <submittedName>
        <fullName evidence="8">MFS transporter</fullName>
    </submittedName>
</protein>
<feature type="transmembrane region" description="Helical" evidence="6">
    <location>
        <begin position="329"/>
        <end position="349"/>
    </location>
</feature>
<keyword evidence="4 6" id="KW-1133">Transmembrane helix</keyword>
<feature type="transmembrane region" description="Helical" evidence="6">
    <location>
        <begin position="201"/>
        <end position="221"/>
    </location>
</feature>
<dbReference type="PROSITE" id="PS50850">
    <property type="entry name" value="MFS"/>
    <property type="match status" value="1"/>
</dbReference>
<evidence type="ECO:0000313" key="8">
    <source>
        <dbReference type="EMBL" id="TPG33783.1"/>
    </source>
</evidence>